<dbReference type="InterPro" id="IPR037069">
    <property type="entry name" value="AcylCoA_DH/ox_N_sf"/>
</dbReference>
<evidence type="ECO:0000313" key="7">
    <source>
        <dbReference type="EMBL" id="CCA69912.1"/>
    </source>
</evidence>
<evidence type="ECO:0000256" key="4">
    <source>
        <dbReference type="ARBA" id="ARBA00022827"/>
    </source>
</evidence>
<comment type="similarity">
    <text evidence="2">Belongs to the acyl-CoA dehydrogenase family.</text>
</comment>
<dbReference type="GO" id="GO:0005737">
    <property type="term" value="C:cytoplasm"/>
    <property type="evidence" value="ECO:0007669"/>
    <property type="project" value="TreeGrafter"/>
</dbReference>
<dbReference type="OMA" id="MAFCASE"/>
<organism evidence="7 8">
    <name type="scientific">Serendipita indica (strain DSM 11827)</name>
    <name type="common">Root endophyte fungus</name>
    <name type="synonym">Piriformospora indica</name>
    <dbReference type="NCBI Taxonomy" id="1109443"/>
    <lineage>
        <taxon>Eukaryota</taxon>
        <taxon>Fungi</taxon>
        <taxon>Dikarya</taxon>
        <taxon>Basidiomycota</taxon>
        <taxon>Agaricomycotina</taxon>
        <taxon>Agaricomycetes</taxon>
        <taxon>Sebacinales</taxon>
        <taxon>Serendipitaceae</taxon>
        <taxon>Serendipita</taxon>
    </lineage>
</organism>
<dbReference type="STRING" id="1109443.G4TF19"/>
<dbReference type="Pfam" id="PF00173">
    <property type="entry name" value="Cyt-b5"/>
    <property type="match status" value="1"/>
</dbReference>
<accession>G4TF19</accession>
<dbReference type="InterPro" id="IPR050741">
    <property type="entry name" value="Acyl-CoA_dehydrogenase"/>
</dbReference>
<dbReference type="GO" id="GO:0003995">
    <property type="term" value="F:acyl-CoA dehydrogenase activity"/>
    <property type="evidence" value="ECO:0007669"/>
    <property type="project" value="InterPro"/>
</dbReference>
<dbReference type="CDD" id="cd00567">
    <property type="entry name" value="ACAD"/>
    <property type="match status" value="1"/>
</dbReference>
<dbReference type="InterPro" id="IPR001199">
    <property type="entry name" value="Cyt_B5-like_heme/steroid-bd"/>
</dbReference>
<dbReference type="Pfam" id="PF02771">
    <property type="entry name" value="Acyl-CoA_dh_N"/>
    <property type="match status" value="1"/>
</dbReference>
<dbReference type="AlphaFoldDB" id="G4TF19"/>
<dbReference type="InterPro" id="IPR036400">
    <property type="entry name" value="Cyt_B5-like_heme/steroid_sf"/>
</dbReference>
<gene>
    <name evidence="7" type="ORF">PIIN_03852</name>
</gene>
<sequence>MSAQQSSERNQVFTREEVAAHNKKGDLWIIIDSNVYDLVAGQDATKIFFSLHRHEVLLKPAYARLRIGSIKDESPTIIAASPGELSAVPYAEPTWLSKGYYSPHKELQKAMRKFVDEIVYPDAQACPGKHLKGLTLMDGIVKPEEFDYFHEMIITQELVRVGARGYGDGMLGGMVIGLPPVMNFGNEQVRSKVMPEVLGGKKFICLAISEAFAGSDVSGMKTTAVKTPDGKHWIVNGTKKWITNGTFADYFTVGCRTDGGFTVILVERGPGVETSAIKTSYSPTAGTAYITFDNVKVPVENTLGPEDAGLLVILSNFNHERWVMICASARAQRLVVEECLKLAEMIARCEAIQSWLENITYQMTKMSYKTMSDKLAGQIAFAKAYSTEGAQKTAADAVQIFGGRGITKTGMGRFIEHYHRTVTFDAILGGAEDVLGDLGVRQAVKKMPPNVRL</sequence>
<dbReference type="GO" id="GO:0050660">
    <property type="term" value="F:flavin adenine dinucleotide binding"/>
    <property type="evidence" value="ECO:0007669"/>
    <property type="project" value="InterPro"/>
</dbReference>
<dbReference type="SMART" id="SM01117">
    <property type="entry name" value="Cyt-b5"/>
    <property type="match status" value="1"/>
</dbReference>
<dbReference type="OrthoDB" id="2588832at2759"/>
<dbReference type="HOGENOM" id="CLU_018204_4_4_1"/>
<dbReference type="InterPro" id="IPR009075">
    <property type="entry name" value="AcylCo_DH/oxidase_C"/>
</dbReference>
<evidence type="ECO:0000256" key="1">
    <source>
        <dbReference type="ARBA" id="ARBA00001974"/>
    </source>
</evidence>
<protein>
    <submittedName>
        <fullName evidence="7">Related to acyl-coa dehydrogenase, long-chain specific</fullName>
    </submittedName>
</protein>
<dbReference type="SUPFAM" id="SSF47203">
    <property type="entry name" value="Acyl-CoA dehydrogenase C-terminal domain-like"/>
    <property type="match status" value="1"/>
</dbReference>
<dbReference type="Pfam" id="PF02770">
    <property type="entry name" value="Acyl-CoA_dh_M"/>
    <property type="match status" value="1"/>
</dbReference>
<dbReference type="InterPro" id="IPR013786">
    <property type="entry name" value="AcylCoA_DH/ox_N"/>
</dbReference>
<keyword evidence="3" id="KW-0285">Flavoprotein</keyword>
<dbReference type="SUPFAM" id="SSF55856">
    <property type="entry name" value="Cytochrome b5-like heme/steroid binding domain"/>
    <property type="match status" value="1"/>
</dbReference>
<dbReference type="SUPFAM" id="SSF56645">
    <property type="entry name" value="Acyl-CoA dehydrogenase NM domain-like"/>
    <property type="match status" value="1"/>
</dbReference>
<dbReference type="GO" id="GO:0033539">
    <property type="term" value="P:fatty acid beta-oxidation using acyl-CoA dehydrogenase"/>
    <property type="evidence" value="ECO:0007669"/>
    <property type="project" value="TreeGrafter"/>
</dbReference>
<keyword evidence="8" id="KW-1185">Reference proteome</keyword>
<dbReference type="Proteomes" id="UP000007148">
    <property type="component" value="Unassembled WGS sequence"/>
</dbReference>
<dbReference type="Pfam" id="PF00441">
    <property type="entry name" value="Acyl-CoA_dh_1"/>
    <property type="match status" value="1"/>
</dbReference>
<comment type="caution">
    <text evidence="7">The sequence shown here is derived from an EMBL/GenBank/DDBJ whole genome shotgun (WGS) entry which is preliminary data.</text>
</comment>
<dbReference type="PANTHER" id="PTHR48083:SF28">
    <property type="entry name" value="ACYL-COA DEHYDROGENASE FAMILY PROTEIN (AFU_ORTHOLOGUE AFUA_6G10880)-RELATED"/>
    <property type="match status" value="1"/>
</dbReference>
<dbReference type="EMBL" id="CAFZ01000067">
    <property type="protein sequence ID" value="CCA69912.1"/>
    <property type="molecule type" value="Genomic_DNA"/>
</dbReference>
<name>G4TF19_SERID</name>
<dbReference type="PROSITE" id="PS00072">
    <property type="entry name" value="ACYL_COA_DH_1"/>
    <property type="match status" value="1"/>
</dbReference>
<dbReference type="eggNOG" id="KOG0141">
    <property type="taxonomic scope" value="Eukaryota"/>
</dbReference>
<dbReference type="InterPro" id="IPR009100">
    <property type="entry name" value="AcylCoA_DH/oxidase_NM_dom_sf"/>
</dbReference>
<evidence type="ECO:0000256" key="2">
    <source>
        <dbReference type="ARBA" id="ARBA00009347"/>
    </source>
</evidence>
<evidence type="ECO:0000256" key="3">
    <source>
        <dbReference type="ARBA" id="ARBA00022630"/>
    </source>
</evidence>
<dbReference type="InterPro" id="IPR006089">
    <property type="entry name" value="Acyl-CoA_DH_CS"/>
</dbReference>
<keyword evidence="4" id="KW-0274">FAD</keyword>
<dbReference type="Gene3D" id="3.10.120.10">
    <property type="entry name" value="Cytochrome b5-like heme/steroid binding domain"/>
    <property type="match status" value="1"/>
</dbReference>
<dbReference type="PANTHER" id="PTHR48083">
    <property type="entry name" value="MEDIUM-CHAIN SPECIFIC ACYL-COA DEHYDROGENASE, MITOCHONDRIAL-RELATED"/>
    <property type="match status" value="1"/>
</dbReference>
<proteinExistence type="inferred from homology"/>
<dbReference type="InterPro" id="IPR046373">
    <property type="entry name" value="Acyl-CoA_Oxase/DH_mid-dom_sf"/>
</dbReference>
<feature type="domain" description="Cytochrome b5 heme-binding" evidence="6">
    <location>
        <begin position="13"/>
        <end position="71"/>
    </location>
</feature>
<dbReference type="Gene3D" id="2.40.110.10">
    <property type="entry name" value="Butyryl-CoA Dehydrogenase, subunit A, domain 2"/>
    <property type="match status" value="1"/>
</dbReference>
<dbReference type="InterPro" id="IPR006091">
    <property type="entry name" value="Acyl-CoA_Oxase/DH_mid-dom"/>
</dbReference>
<dbReference type="InParanoid" id="G4TF19"/>
<dbReference type="Gene3D" id="1.10.540.10">
    <property type="entry name" value="Acyl-CoA dehydrogenase/oxidase, N-terminal domain"/>
    <property type="match status" value="1"/>
</dbReference>
<reference evidence="7 8" key="1">
    <citation type="journal article" date="2011" name="PLoS Pathog.">
        <title>Endophytic Life Strategies Decoded by Genome and Transcriptome Analyses of the Mutualistic Root Symbiont Piriformospora indica.</title>
        <authorList>
            <person name="Zuccaro A."/>
            <person name="Lahrmann U."/>
            <person name="Guldener U."/>
            <person name="Langen G."/>
            <person name="Pfiffi S."/>
            <person name="Biedenkopf D."/>
            <person name="Wong P."/>
            <person name="Samans B."/>
            <person name="Grimm C."/>
            <person name="Basiewicz M."/>
            <person name="Murat C."/>
            <person name="Martin F."/>
            <person name="Kogel K.H."/>
        </authorList>
    </citation>
    <scope>NUCLEOTIDE SEQUENCE [LARGE SCALE GENOMIC DNA]</scope>
    <source>
        <strain evidence="7 8">DSM 11827</strain>
    </source>
</reference>
<evidence type="ECO:0000313" key="8">
    <source>
        <dbReference type="Proteomes" id="UP000007148"/>
    </source>
</evidence>
<evidence type="ECO:0000256" key="5">
    <source>
        <dbReference type="ARBA" id="ARBA00023002"/>
    </source>
</evidence>
<comment type="cofactor">
    <cofactor evidence="1">
        <name>FAD</name>
        <dbReference type="ChEBI" id="CHEBI:57692"/>
    </cofactor>
</comment>
<evidence type="ECO:0000259" key="6">
    <source>
        <dbReference type="SMART" id="SM01117"/>
    </source>
</evidence>
<dbReference type="Gene3D" id="1.20.140.10">
    <property type="entry name" value="Butyryl-CoA Dehydrogenase, subunit A, domain 3"/>
    <property type="match status" value="1"/>
</dbReference>
<keyword evidence="5" id="KW-0560">Oxidoreductase</keyword>
<dbReference type="InterPro" id="IPR036250">
    <property type="entry name" value="AcylCo_DH-like_C"/>
</dbReference>